<protein>
    <submittedName>
        <fullName evidence="6">Uncharacterized protein</fullName>
    </submittedName>
</protein>
<evidence type="ECO:0000256" key="1">
    <source>
        <dbReference type="ARBA" id="ARBA00004123"/>
    </source>
</evidence>
<comment type="caution">
    <text evidence="6">The sequence shown here is derived from an EMBL/GenBank/DDBJ whole genome shotgun (WGS) entry which is preliminary data.</text>
</comment>
<dbReference type="GO" id="GO:0008270">
    <property type="term" value="F:zinc ion binding"/>
    <property type="evidence" value="ECO:0007669"/>
    <property type="project" value="UniProtKB-KW"/>
</dbReference>
<comment type="subcellular location">
    <subcellularLocation>
        <location evidence="1">Nucleus</location>
    </subcellularLocation>
</comment>
<dbReference type="PANTHER" id="PTHR46481:SF10">
    <property type="entry name" value="ZINC FINGER BED DOMAIN-CONTAINING PROTEIN 39"/>
    <property type="match status" value="1"/>
</dbReference>
<keyword evidence="5" id="KW-0539">Nucleus</keyword>
<name>A0A5J5EC14_9PEZI</name>
<keyword evidence="3" id="KW-0863">Zinc-finger</keyword>
<evidence type="ECO:0000256" key="2">
    <source>
        <dbReference type="ARBA" id="ARBA00022723"/>
    </source>
</evidence>
<keyword evidence="4" id="KW-0862">Zinc</keyword>
<gene>
    <name evidence="6" type="ORF">FN846DRAFT_896740</name>
</gene>
<evidence type="ECO:0000256" key="4">
    <source>
        <dbReference type="ARBA" id="ARBA00022833"/>
    </source>
</evidence>
<dbReference type="InParanoid" id="A0A5J5EC14"/>
<accession>A0A5J5EC14</accession>
<evidence type="ECO:0000313" key="7">
    <source>
        <dbReference type="Proteomes" id="UP000326924"/>
    </source>
</evidence>
<sequence length="290" mass="33557">MLYEDFLKRKANERQEELDGDEPGFSQIRFWKKTVRLLVMDNLPFTTTETAACQSMLHELQKGAKTMSLRQQRRDLLATMKSEVLKLADLLAKHDGYGLECSTLPPTNGSDMIRMVSLLGLRIPEFNAVQQGLRCICHTVNIAVKDMFGRMQCEGFEDEEVAAYVLVIRPVVDDQRYADSDGVEPLEIEHDIIDDPLTTSEGELDDLEHLLRKVRTLVVAIRCSPKRKLALKAFYRMHPELRPLKPQLDIQGRWNSIYLMFSRLLYMKLPLQHLFTEDPKLAHQWPTDRE</sequence>
<dbReference type="InterPro" id="IPR052035">
    <property type="entry name" value="ZnF_BED_domain_contain"/>
</dbReference>
<evidence type="ECO:0000313" key="6">
    <source>
        <dbReference type="EMBL" id="KAA8892566.1"/>
    </source>
</evidence>
<keyword evidence="2" id="KW-0479">Metal-binding</keyword>
<dbReference type="SUPFAM" id="SSF53098">
    <property type="entry name" value="Ribonuclease H-like"/>
    <property type="match status" value="1"/>
</dbReference>
<organism evidence="6 7">
    <name type="scientific">Sphaerosporella brunnea</name>
    <dbReference type="NCBI Taxonomy" id="1250544"/>
    <lineage>
        <taxon>Eukaryota</taxon>
        <taxon>Fungi</taxon>
        <taxon>Dikarya</taxon>
        <taxon>Ascomycota</taxon>
        <taxon>Pezizomycotina</taxon>
        <taxon>Pezizomycetes</taxon>
        <taxon>Pezizales</taxon>
        <taxon>Pyronemataceae</taxon>
        <taxon>Sphaerosporella</taxon>
    </lineage>
</organism>
<dbReference type="EMBL" id="VXIS01000732">
    <property type="protein sequence ID" value="KAA8892566.1"/>
    <property type="molecule type" value="Genomic_DNA"/>
</dbReference>
<dbReference type="GO" id="GO:0005634">
    <property type="term" value="C:nucleus"/>
    <property type="evidence" value="ECO:0007669"/>
    <property type="project" value="UniProtKB-SubCell"/>
</dbReference>
<evidence type="ECO:0000256" key="5">
    <source>
        <dbReference type="ARBA" id="ARBA00023242"/>
    </source>
</evidence>
<dbReference type="InterPro" id="IPR012337">
    <property type="entry name" value="RNaseH-like_sf"/>
</dbReference>
<proteinExistence type="predicted"/>
<dbReference type="Proteomes" id="UP000326924">
    <property type="component" value="Unassembled WGS sequence"/>
</dbReference>
<dbReference type="AlphaFoldDB" id="A0A5J5EC14"/>
<reference evidence="6 7" key="1">
    <citation type="submission" date="2019-09" db="EMBL/GenBank/DDBJ databases">
        <title>Draft genome of the ectomycorrhizal ascomycete Sphaerosporella brunnea.</title>
        <authorList>
            <consortium name="DOE Joint Genome Institute"/>
            <person name="Benucci G.M."/>
            <person name="Marozzi G."/>
            <person name="Antonielli L."/>
            <person name="Sanchez S."/>
            <person name="Marco P."/>
            <person name="Wang X."/>
            <person name="Falini L.B."/>
            <person name="Barry K."/>
            <person name="Haridas S."/>
            <person name="Lipzen A."/>
            <person name="Labutti K."/>
            <person name="Grigoriev I.V."/>
            <person name="Murat C."/>
            <person name="Martin F."/>
            <person name="Albertini E."/>
            <person name="Donnini D."/>
            <person name="Bonito G."/>
        </authorList>
    </citation>
    <scope>NUCLEOTIDE SEQUENCE [LARGE SCALE GENOMIC DNA]</scope>
    <source>
        <strain evidence="6 7">Sb_GMNB300</strain>
    </source>
</reference>
<dbReference type="OrthoDB" id="1432915at2759"/>
<keyword evidence="7" id="KW-1185">Reference proteome</keyword>
<evidence type="ECO:0000256" key="3">
    <source>
        <dbReference type="ARBA" id="ARBA00022771"/>
    </source>
</evidence>
<dbReference type="PANTHER" id="PTHR46481">
    <property type="entry name" value="ZINC FINGER BED DOMAIN-CONTAINING PROTEIN 4"/>
    <property type="match status" value="1"/>
</dbReference>